<dbReference type="RefSeq" id="WP_145910964.1">
    <property type="nucleotide sequence ID" value="NZ_BAAAMZ010000051.1"/>
</dbReference>
<proteinExistence type="predicted"/>
<comment type="caution">
    <text evidence="1">The sequence shown here is derived from an EMBL/GenBank/DDBJ whole genome shotgun (WGS) entry which is preliminary data.</text>
</comment>
<dbReference type="AlphaFoldDB" id="A0A561SDQ7"/>
<organism evidence="1 2">
    <name type="scientific">Kitasatospora viridis</name>
    <dbReference type="NCBI Taxonomy" id="281105"/>
    <lineage>
        <taxon>Bacteria</taxon>
        <taxon>Bacillati</taxon>
        <taxon>Actinomycetota</taxon>
        <taxon>Actinomycetes</taxon>
        <taxon>Kitasatosporales</taxon>
        <taxon>Streptomycetaceae</taxon>
        <taxon>Kitasatospora</taxon>
    </lineage>
</organism>
<sequence>MFVFACAGCGAELTAALSRVELPVHTYQSYGDGLRLPVLMEPGTFAVEPERSGPPWRAWAELGAEEAAARGIFAPVVYSLPDGAPDAVVIAPGDVRNTRLVPERGGGFCCGLDGAEGPNMACAACGLLVASRIDDCSRWQAVWLAPEAVRRCAVGPEVAPLSWPELLAEGRRTPPFEPISSWDSVVGTRRDWDWSPRWQAAVGRALALLLVVSRGRPLTVPDGLVGEVFRRALDALLPPGPPARPAVLAGPGLPVPDPEDAVLLVPTHPQTGELWTPAGPAAGADLVPLPFGVWLELVSPEPRLPRPASGRLAGDLLRDYPLVPRTPYPFRADRQVFLRTLVRLPAVRSPWLRGIVDDYWLHYAAGIR</sequence>
<accession>A0A561SDQ7</accession>
<evidence type="ECO:0000313" key="1">
    <source>
        <dbReference type="EMBL" id="TWF72980.1"/>
    </source>
</evidence>
<keyword evidence="2" id="KW-1185">Reference proteome</keyword>
<protein>
    <submittedName>
        <fullName evidence="1">Uncharacterized protein</fullName>
    </submittedName>
</protein>
<gene>
    <name evidence="1" type="ORF">FHX73_16131</name>
</gene>
<evidence type="ECO:0000313" key="2">
    <source>
        <dbReference type="Proteomes" id="UP000317940"/>
    </source>
</evidence>
<name>A0A561SDQ7_9ACTN</name>
<reference evidence="1 2" key="1">
    <citation type="submission" date="2019-06" db="EMBL/GenBank/DDBJ databases">
        <title>Sequencing the genomes of 1000 actinobacteria strains.</title>
        <authorList>
            <person name="Klenk H.-P."/>
        </authorList>
    </citation>
    <scope>NUCLEOTIDE SEQUENCE [LARGE SCALE GENOMIC DNA]</scope>
    <source>
        <strain evidence="1 2">DSM 44826</strain>
    </source>
</reference>
<dbReference type="Proteomes" id="UP000317940">
    <property type="component" value="Unassembled WGS sequence"/>
</dbReference>
<dbReference type="OrthoDB" id="3280727at2"/>
<dbReference type="EMBL" id="VIWT01000006">
    <property type="protein sequence ID" value="TWF72980.1"/>
    <property type="molecule type" value="Genomic_DNA"/>
</dbReference>